<dbReference type="Pfam" id="PF02674">
    <property type="entry name" value="Colicin_V"/>
    <property type="match status" value="1"/>
</dbReference>
<evidence type="ECO:0008006" key="8">
    <source>
        <dbReference type="Google" id="ProtNLM"/>
    </source>
</evidence>
<comment type="subcellular location">
    <subcellularLocation>
        <location evidence="1">Membrane</location>
        <topology evidence="1">Multi-pass membrane protein</topology>
    </subcellularLocation>
</comment>
<feature type="transmembrane region" description="Helical" evidence="6">
    <location>
        <begin position="67"/>
        <end position="90"/>
    </location>
</feature>
<protein>
    <recommendedName>
        <fullName evidence="8">Colicin V production protein</fullName>
    </recommendedName>
</protein>
<feature type="transmembrane region" description="Helical" evidence="6">
    <location>
        <begin position="29"/>
        <end position="47"/>
    </location>
</feature>
<evidence type="ECO:0000256" key="3">
    <source>
        <dbReference type="ARBA" id="ARBA00022989"/>
    </source>
</evidence>
<dbReference type="InterPro" id="IPR052719">
    <property type="entry name" value="CvpA-like"/>
</dbReference>
<dbReference type="GO" id="GO:0009403">
    <property type="term" value="P:toxin biosynthetic process"/>
    <property type="evidence" value="ECO:0007669"/>
    <property type="project" value="InterPro"/>
</dbReference>
<dbReference type="InterPro" id="IPR003825">
    <property type="entry name" value="Colicin-V_CvpA"/>
</dbReference>
<evidence type="ECO:0000256" key="2">
    <source>
        <dbReference type="ARBA" id="ARBA00022692"/>
    </source>
</evidence>
<sequence>MIHWFDLFVIFFLLASAIWSFFRGFGKEVFSILSIALGYLLASRYFVEGAPLFESFIPDRPLREMAAFTALFFFTILAVIIVGIIVRRALNIHHTISRLDKFAGFGIGIVKGGLILCIIAYPLALVPGLQEDLTKGSKAAPALIGISGAILAKFAPGLTSSVESFTGNTKSLEERKDTIKKYRKTIDNIGEKIEKGAKAVKDKVEDLSGGLDDTSNKKKTKIAPDEILPSEKDRKELDTIIDTADSGG</sequence>
<evidence type="ECO:0000256" key="5">
    <source>
        <dbReference type="SAM" id="MobiDB-lite"/>
    </source>
</evidence>
<evidence type="ECO:0000313" key="7">
    <source>
        <dbReference type="EMBL" id="VAX19286.1"/>
    </source>
</evidence>
<proteinExistence type="predicted"/>
<feature type="region of interest" description="Disordered" evidence="5">
    <location>
        <begin position="207"/>
        <end position="248"/>
    </location>
</feature>
<dbReference type="EMBL" id="UOGE01000043">
    <property type="protein sequence ID" value="VAX19286.1"/>
    <property type="molecule type" value="Genomic_DNA"/>
</dbReference>
<dbReference type="PANTHER" id="PTHR36926">
    <property type="entry name" value="COLICIN V PRODUCTION PROTEIN"/>
    <property type="match status" value="1"/>
</dbReference>
<dbReference type="PANTHER" id="PTHR36926:SF1">
    <property type="entry name" value="COLICIN V PRODUCTION PROTEIN"/>
    <property type="match status" value="1"/>
</dbReference>
<keyword evidence="3 6" id="KW-1133">Transmembrane helix</keyword>
<keyword evidence="2 6" id="KW-0812">Transmembrane</keyword>
<name>A0A3B1BLR9_9ZZZZ</name>
<organism evidence="7">
    <name type="scientific">hydrothermal vent metagenome</name>
    <dbReference type="NCBI Taxonomy" id="652676"/>
    <lineage>
        <taxon>unclassified sequences</taxon>
        <taxon>metagenomes</taxon>
        <taxon>ecological metagenomes</taxon>
    </lineage>
</organism>
<dbReference type="GO" id="GO:0016020">
    <property type="term" value="C:membrane"/>
    <property type="evidence" value="ECO:0007669"/>
    <property type="project" value="UniProtKB-SubCell"/>
</dbReference>
<gene>
    <name evidence="7" type="ORF">MNBD_NITROSPINAE02-1869</name>
</gene>
<feature type="transmembrane region" description="Helical" evidence="6">
    <location>
        <begin position="102"/>
        <end position="124"/>
    </location>
</feature>
<evidence type="ECO:0000256" key="6">
    <source>
        <dbReference type="SAM" id="Phobius"/>
    </source>
</evidence>
<keyword evidence="4 6" id="KW-0472">Membrane</keyword>
<accession>A0A3B1BLR9</accession>
<evidence type="ECO:0000256" key="4">
    <source>
        <dbReference type="ARBA" id="ARBA00023136"/>
    </source>
</evidence>
<reference evidence="7" key="1">
    <citation type="submission" date="2018-06" db="EMBL/GenBank/DDBJ databases">
        <authorList>
            <person name="Zhirakovskaya E."/>
        </authorList>
    </citation>
    <scope>NUCLEOTIDE SEQUENCE</scope>
</reference>
<evidence type="ECO:0000256" key="1">
    <source>
        <dbReference type="ARBA" id="ARBA00004141"/>
    </source>
</evidence>
<feature type="transmembrane region" description="Helical" evidence="6">
    <location>
        <begin position="6"/>
        <end position="22"/>
    </location>
</feature>
<feature type="compositionally biased region" description="Basic and acidic residues" evidence="5">
    <location>
        <begin position="229"/>
        <end position="238"/>
    </location>
</feature>
<dbReference type="AlphaFoldDB" id="A0A3B1BLR9"/>